<evidence type="ECO:0000256" key="1">
    <source>
        <dbReference type="SAM" id="MobiDB-lite"/>
    </source>
</evidence>
<dbReference type="GeneID" id="63770499"/>
<evidence type="ECO:0000313" key="3">
    <source>
        <dbReference type="Proteomes" id="UP000193689"/>
    </source>
</evidence>
<dbReference type="Proteomes" id="UP000193689">
    <property type="component" value="Unassembled WGS sequence"/>
</dbReference>
<organism evidence="2 3">
    <name type="scientific">Pseudomassariella vexata</name>
    <dbReference type="NCBI Taxonomy" id="1141098"/>
    <lineage>
        <taxon>Eukaryota</taxon>
        <taxon>Fungi</taxon>
        <taxon>Dikarya</taxon>
        <taxon>Ascomycota</taxon>
        <taxon>Pezizomycotina</taxon>
        <taxon>Sordariomycetes</taxon>
        <taxon>Xylariomycetidae</taxon>
        <taxon>Amphisphaeriales</taxon>
        <taxon>Pseudomassariaceae</taxon>
        <taxon>Pseudomassariella</taxon>
    </lineage>
</organism>
<comment type="caution">
    <text evidence="2">The sequence shown here is derived from an EMBL/GenBank/DDBJ whole genome shotgun (WGS) entry which is preliminary data.</text>
</comment>
<proteinExistence type="predicted"/>
<gene>
    <name evidence="2" type="ORF">BCR38DRAFT_226616</name>
</gene>
<dbReference type="PANTHER" id="PTHR37048:SF2">
    <property type="entry name" value="QUESTIONABLE PROTEIN"/>
    <property type="match status" value="1"/>
</dbReference>
<protein>
    <submittedName>
        <fullName evidence="2">Uncharacterized protein</fullName>
    </submittedName>
</protein>
<feature type="region of interest" description="Disordered" evidence="1">
    <location>
        <begin position="1"/>
        <end position="21"/>
    </location>
</feature>
<reference evidence="2 3" key="1">
    <citation type="submission" date="2016-07" db="EMBL/GenBank/DDBJ databases">
        <title>Pervasive Adenine N6-methylation of Active Genes in Fungi.</title>
        <authorList>
            <consortium name="DOE Joint Genome Institute"/>
            <person name="Mondo S.J."/>
            <person name="Dannebaum R.O."/>
            <person name="Kuo R.C."/>
            <person name="Labutti K."/>
            <person name="Haridas S."/>
            <person name="Kuo A."/>
            <person name="Salamov A."/>
            <person name="Ahrendt S.R."/>
            <person name="Lipzen A."/>
            <person name="Sullivan W."/>
            <person name="Andreopoulos W.B."/>
            <person name="Clum A."/>
            <person name="Lindquist E."/>
            <person name="Daum C."/>
            <person name="Ramamoorthy G.K."/>
            <person name="Gryganskyi A."/>
            <person name="Culley D."/>
            <person name="Magnuson J.K."/>
            <person name="James T.Y."/>
            <person name="O'Malley M.A."/>
            <person name="Stajich J.E."/>
            <person name="Spatafora J.W."/>
            <person name="Visel A."/>
            <person name="Grigoriev I.V."/>
        </authorList>
    </citation>
    <scope>NUCLEOTIDE SEQUENCE [LARGE SCALE GENOMIC DNA]</scope>
    <source>
        <strain evidence="2 3">CBS 129021</strain>
    </source>
</reference>
<dbReference type="EMBL" id="MCFJ01000008">
    <property type="protein sequence ID" value="ORY63323.1"/>
    <property type="molecule type" value="Genomic_DNA"/>
</dbReference>
<evidence type="ECO:0000313" key="2">
    <source>
        <dbReference type="EMBL" id="ORY63323.1"/>
    </source>
</evidence>
<dbReference type="PANTHER" id="PTHR37048">
    <property type="entry name" value="QUESTIONABLE PROTEIN"/>
    <property type="match status" value="1"/>
</dbReference>
<dbReference type="STRING" id="1141098.A0A1Y2DVP0"/>
<dbReference type="InParanoid" id="A0A1Y2DVP0"/>
<keyword evidence="3" id="KW-1185">Reference proteome</keyword>
<dbReference type="AlphaFoldDB" id="A0A1Y2DVP0"/>
<accession>A0A1Y2DVP0</accession>
<dbReference type="OrthoDB" id="3537171at2759"/>
<sequence>MPGISVPPPRRDHQVRTNIPTPRRSHLAGCIMWLPRKEDINLDIEIEDGCYNHPVVILSPQPKPKMVTLLLITSFNSTSLEAKHANDVKTRLKHLPIKPAESHPDNGKLLFLEDEGRPLRKTSWVKTETQHLVPLKVLRSYTHKATDYFLSQESYHELIVRVRLGRRQ</sequence>
<name>A0A1Y2DVP0_9PEZI</name>
<dbReference type="RefSeq" id="XP_040714980.1">
    <property type="nucleotide sequence ID" value="XM_040854287.1"/>
</dbReference>